<gene>
    <name evidence="2" type="ORF">GHT09_008104</name>
    <name evidence="3" type="ORF">MONAX_5E002919</name>
</gene>
<dbReference type="AlphaFoldDB" id="A0A5E4AEM1"/>
<dbReference type="EMBL" id="CABDUW010000055">
    <property type="protein sequence ID" value="VTJ55724.1"/>
    <property type="molecule type" value="Genomic_DNA"/>
</dbReference>
<evidence type="ECO:0000313" key="4">
    <source>
        <dbReference type="Proteomes" id="UP000335636"/>
    </source>
</evidence>
<evidence type="ECO:0000313" key="2">
    <source>
        <dbReference type="EMBL" id="KAF7464007.1"/>
    </source>
</evidence>
<organism evidence="3 4">
    <name type="scientific">Marmota monax</name>
    <name type="common">Woodchuck</name>
    <dbReference type="NCBI Taxonomy" id="9995"/>
    <lineage>
        <taxon>Eukaryota</taxon>
        <taxon>Metazoa</taxon>
        <taxon>Chordata</taxon>
        <taxon>Craniata</taxon>
        <taxon>Vertebrata</taxon>
        <taxon>Euteleostomi</taxon>
        <taxon>Mammalia</taxon>
        <taxon>Eutheria</taxon>
        <taxon>Euarchontoglires</taxon>
        <taxon>Glires</taxon>
        <taxon>Rodentia</taxon>
        <taxon>Sciuromorpha</taxon>
        <taxon>Sciuridae</taxon>
        <taxon>Xerinae</taxon>
        <taxon>Marmotini</taxon>
        <taxon>Marmota</taxon>
    </lineage>
</organism>
<reference evidence="3 4" key="1">
    <citation type="submission" date="2019-04" db="EMBL/GenBank/DDBJ databases">
        <authorList>
            <person name="Alioto T."/>
            <person name="Alioto T."/>
        </authorList>
    </citation>
    <scope>NUCLEOTIDE SEQUENCE [LARGE SCALE GENOMIC DNA]</scope>
</reference>
<dbReference type="Proteomes" id="UP000662637">
    <property type="component" value="Unassembled WGS sequence"/>
</dbReference>
<sequence length="116" mass="12885">MKEINASPENCSGDKKSQRYGKLGYCNPAGDKKVMLEPPALQVIDPTLGRELARRRGSRHPRPLLPRLLLLASLRAPLDQSTHTTSPGRMIIGGLLGSVTWRLRPSLFLPAYQRQT</sequence>
<accession>A0A5E4AEM1</accession>
<proteinExistence type="predicted"/>
<protein>
    <submittedName>
        <fullName evidence="3">Uncharacterized protein</fullName>
    </submittedName>
</protein>
<feature type="region of interest" description="Disordered" evidence="1">
    <location>
        <begin position="1"/>
        <end position="21"/>
    </location>
</feature>
<evidence type="ECO:0000256" key="1">
    <source>
        <dbReference type="SAM" id="MobiDB-lite"/>
    </source>
</evidence>
<name>A0A5E4AEM1_MARMO</name>
<dbReference type="EMBL" id="WJEC01008091">
    <property type="protein sequence ID" value="KAF7464007.1"/>
    <property type="molecule type" value="Genomic_DNA"/>
</dbReference>
<keyword evidence="4" id="KW-1185">Reference proteome</keyword>
<evidence type="ECO:0000313" key="3">
    <source>
        <dbReference type="EMBL" id="VTJ55724.1"/>
    </source>
</evidence>
<dbReference type="Proteomes" id="UP000335636">
    <property type="component" value="Unassembled WGS sequence"/>
</dbReference>
<reference evidence="2" key="2">
    <citation type="submission" date="2020-08" db="EMBL/GenBank/DDBJ databases">
        <authorList>
            <person name="Shumante A."/>
            <person name="Zimin A.V."/>
            <person name="Puiu D."/>
            <person name="Salzberg S.L."/>
        </authorList>
    </citation>
    <scope>NUCLEOTIDE SEQUENCE</scope>
    <source>
        <strain evidence="2">WC2-LM</strain>
        <tissue evidence="2">Liver</tissue>
    </source>
</reference>